<dbReference type="RefSeq" id="XP_008720253.1">
    <property type="nucleotide sequence ID" value="XM_008722031.1"/>
</dbReference>
<evidence type="ECO:0000256" key="11">
    <source>
        <dbReference type="ARBA" id="ARBA00023136"/>
    </source>
</evidence>
<name>W2RQT2_CYPE1</name>
<keyword evidence="11 15" id="KW-0472">Membrane</keyword>
<keyword evidence="12 15" id="KW-1207">Sterol metabolism</keyword>
<dbReference type="STRING" id="1220924.W2RQT2"/>
<organism evidence="16 17">
    <name type="scientific">Cyphellophora europaea (strain CBS 101466)</name>
    <name type="common">Phialophora europaea</name>
    <dbReference type="NCBI Taxonomy" id="1220924"/>
    <lineage>
        <taxon>Eukaryota</taxon>
        <taxon>Fungi</taxon>
        <taxon>Dikarya</taxon>
        <taxon>Ascomycota</taxon>
        <taxon>Pezizomycotina</taxon>
        <taxon>Eurotiomycetes</taxon>
        <taxon>Chaetothyriomycetidae</taxon>
        <taxon>Chaetothyriales</taxon>
        <taxon>Cyphellophoraceae</taxon>
        <taxon>Cyphellophora</taxon>
    </lineage>
</organism>
<dbReference type="GO" id="GO:0050613">
    <property type="term" value="F:Delta14-sterol reductase activity"/>
    <property type="evidence" value="ECO:0007669"/>
    <property type="project" value="EnsemblFungi"/>
</dbReference>
<evidence type="ECO:0000256" key="3">
    <source>
        <dbReference type="ARBA" id="ARBA00022516"/>
    </source>
</evidence>
<dbReference type="InterPro" id="IPR018083">
    <property type="entry name" value="Sterol_reductase_CS"/>
</dbReference>
<evidence type="ECO:0000256" key="4">
    <source>
        <dbReference type="ARBA" id="ARBA00022692"/>
    </source>
</evidence>
<protein>
    <recommendedName>
        <fullName evidence="15">Delta(14)-sterol reductase</fullName>
    </recommendedName>
    <alternativeName>
        <fullName evidence="15">C-14 sterol reductase</fullName>
    </alternativeName>
    <alternativeName>
        <fullName evidence="15">Sterol C14-reductase</fullName>
    </alternativeName>
</protein>
<accession>W2RQT2</accession>
<feature type="transmembrane region" description="Helical" evidence="15">
    <location>
        <begin position="273"/>
        <end position="290"/>
    </location>
</feature>
<dbReference type="PANTHER" id="PTHR21257:SF52">
    <property type="entry name" value="DELTA(14)-STEROL REDUCTASE TM7SF2"/>
    <property type="match status" value="1"/>
</dbReference>
<evidence type="ECO:0000256" key="6">
    <source>
        <dbReference type="ARBA" id="ARBA00022955"/>
    </source>
</evidence>
<evidence type="ECO:0000256" key="2">
    <source>
        <dbReference type="ARBA" id="ARBA00005402"/>
    </source>
</evidence>
<sequence length="497" mass="55941">MAHKHKKSDPSPAAALLEEKHGYEFFGPPGAFAITFILPLLVLSSLLFCNEVSGCPAPGLLNLRTLTLEKLKAQTPWPETGVIGLFDIHAIGWTLAYYGLLVALQLILPGHEVEGTKLSNGARLRYKFNSWRTTLVFIAGLSTGTVLYGADWIVWTFIWDKLVQIYIANLLIAYGLALYCYIGSFTVPHPDQANPSNRELAKGGHSGNMLYDFMIGRELNPRWDIPAWLPLVGGQPLDIKLFMEMRPGLMGWIILDCAYIAHQYKLYGYVTDSIVFITAFQALYVLDAMYMEPAILTTIDCIMDGFGFMLSFGDVAWLPFIYSIQTRYLAVHPVQLGVSGVAGVLAVTSVGYYIFRSSNNEKNRFRTNPNDPKVAHLESLTTSAGTKLLTSGWWGTARHINYLGDWIMSWSFCLPTGFAGYVVHRSVSALTGTVTLDVEQGDAKGWGMIFTYFYIIYFGVLLVHRELRDEAKCRRKYGKDWERYCQIVKWKIIPYVY</sequence>
<proteinExistence type="inferred from homology"/>
<comment type="similarity">
    <text evidence="2 15">Belongs to the ERG4/ERG24 family.</text>
</comment>
<dbReference type="Proteomes" id="UP000030752">
    <property type="component" value="Unassembled WGS sequence"/>
</dbReference>
<evidence type="ECO:0000256" key="5">
    <source>
        <dbReference type="ARBA" id="ARBA00022857"/>
    </source>
</evidence>
<keyword evidence="7 15" id="KW-1133">Transmembrane helix</keyword>
<evidence type="ECO:0000256" key="9">
    <source>
        <dbReference type="ARBA" id="ARBA00023011"/>
    </source>
</evidence>
<dbReference type="EMBL" id="KB822723">
    <property type="protein sequence ID" value="ETN38084.1"/>
    <property type="molecule type" value="Genomic_DNA"/>
</dbReference>
<dbReference type="AlphaFoldDB" id="W2RQT2"/>
<dbReference type="GeneID" id="19975047"/>
<evidence type="ECO:0000256" key="1">
    <source>
        <dbReference type="ARBA" id="ARBA00004477"/>
    </source>
</evidence>
<dbReference type="InParanoid" id="W2RQT2"/>
<dbReference type="PANTHER" id="PTHR21257">
    <property type="entry name" value="DELTA(14)-STEROL REDUCTASE"/>
    <property type="match status" value="1"/>
</dbReference>
<feature type="transmembrane region" description="Helical" evidence="15">
    <location>
        <begin position="30"/>
        <end position="48"/>
    </location>
</feature>
<feature type="transmembrane region" description="Helical" evidence="15">
    <location>
        <begin position="129"/>
        <end position="150"/>
    </location>
</feature>
<evidence type="ECO:0000256" key="15">
    <source>
        <dbReference type="RuleBase" id="RU369120"/>
    </source>
</evidence>
<feature type="transmembrane region" description="Helical" evidence="15">
    <location>
        <begin position="334"/>
        <end position="355"/>
    </location>
</feature>
<keyword evidence="10 15" id="KW-0443">Lipid metabolism</keyword>
<feature type="transmembrane region" description="Helical" evidence="15">
    <location>
        <begin position="302"/>
        <end position="322"/>
    </location>
</feature>
<dbReference type="OrthoDB" id="10262235at2759"/>
<feature type="transmembrane region" description="Helical" evidence="15">
    <location>
        <begin position="443"/>
        <end position="464"/>
    </location>
</feature>
<evidence type="ECO:0000256" key="7">
    <source>
        <dbReference type="ARBA" id="ARBA00022989"/>
    </source>
</evidence>
<evidence type="ECO:0000256" key="14">
    <source>
        <dbReference type="ARBA" id="ARBA00029435"/>
    </source>
</evidence>
<dbReference type="InterPro" id="IPR001171">
    <property type="entry name" value="ERG24_DHCR-like"/>
</dbReference>
<dbReference type="Pfam" id="PF01222">
    <property type="entry name" value="ERG4_ERG24"/>
    <property type="match status" value="1"/>
</dbReference>
<dbReference type="Gene3D" id="1.20.120.1630">
    <property type="match status" value="1"/>
</dbReference>
<dbReference type="eggNOG" id="KOG1435">
    <property type="taxonomic scope" value="Eukaryota"/>
</dbReference>
<evidence type="ECO:0000256" key="10">
    <source>
        <dbReference type="ARBA" id="ARBA00023098"/>
    </source>
</evidence>
<evidence type="ECO:0000256" key="8">
    <source>
        <dbReference type="ARBA" id="ARBA00023002"/>
    </source>
</evidence>
<evidence type="ECO:0000313" key="16">
    <source>
        <dbReference type="EMBL" id="ETN38084.1"/>
    </source>
</evidence>
<dbReference type="VEuPathDB" id="FungiDB:HMPREF1541_07708"/>
<keyword evidence="8 15" id="KW-0560">Oxidoreductase</keyword>
<evidence type="ECO:0000256" key="12">
    <source>
        <dbReference type="ARBA" id="ARBA00023166"/>
    </source>
</evidence>
<dbReference type="GO" id="GO:0005789">
    <property type="term" value="C:endoplasmic reticulum membrane"/>
    <property type="evidence" value="ECO:0007669"/>
    <property type="project" value="UniProtKB-SubCell"/>
</dbReference>
<feature type="transmembrane region" description="Helical" evidence="15">
    <location>
        <begin position="162"/>
        <end position="182"/>
    </location>
</feature>
<keyword evidence="17" id="KW-1185">Reference proteome</keyword>
<dbReference type="HOGENOM" id="CLU_015631_0_3_1"/>
<dbReference type="GO" id="GO:0006696">
    <property type="term" value="P:ergosterol biosynthetic process"/>
    <property type="evidence" value="ECO:0007669"/>
    <property type="project" value="EnsemblFungi"/>
</dbReference>
<gene>
    <name evidence="16" type="ORF">HMPREF1541_07708</name>
</gene>
<reference evidence="16 17" key="1">
    <citation type="submission" date="2013-03" db="EMBL/GenBank/DDBJ databases">
        <title>The Genome Sequence of Phialophora europaea CBS 101466.</title>
        <authorList>
            <consortium name="The Broad Institute Genomics Platform"/>
            <person name="Cuomo C."/>
            <person name="de Hoog S."/>
            <person name="Gorbushina A."/>
            <person name="Walker B."/>
            <person name="Young S.K."/>
            <person name="Zeng Q."/>
            <person name="Gargeya S."/>
            <person name="Fitzgerald M."/>
            <person name="Haas B."/>
            <person name="Abouelleil A."/>
            <person name="Allen A.W."/>
            <person name="Alvarado L."/>
            <person name="Arachchi H.M."/>
            <person name="Berlin A.M."/>
            <person name="Chapman S.B."/>
            <person name="Gainer-Dewar J."/>
            <person name="Goldberg J."/>
            <person name="Griggs A."/>
            <person name="Gujja S."/>
            <person name="Hansen M."/>
            <person name="Howarth C."/>
            <person name="Imamovic A."/>
            <person name="Ireland A."/>
            <person name="Larimer J."/>
            <person name="McCowan C."/>
            <person name="Murphy C."/>
            <person name="Pearson M."/>
            <person name="Poon T.W."/>
            <person name="Priest M."/>
            <person name="Roberts A."/>
            <person name="Saif S."/>
            <person name="Shea T."/>
            <person name="Sisk P."/>
            <person name="Sykes S."/>
            <person name="Wortman J."/>
            <person name="Nusbaum C."/>
            <person name="Birren B."/>
        </authorList>
    </citation>
    <scope>NUCLEOTIDE SEQUENCE [LARGE SCALE GENOMIC DNA]</scope>
    <source>
        <strain evidence="16 17">CBS 101466</strain>
    </source>
</reference>
<dbReference type="PROSITE" id="PS01017">
    <property type="entry name" value="STEROL_REDUCT_1"/>
    <property type="match status" value="1"/>
</dbReference>
<comment type="subcellular location">
    <subcellularLocation>
        <location evidence="1">Endoplasmic reticulum membrane</location>
        <topology evidence="1">Multi-pass membrane protein</topology>
    </subcellularLocation>
</comment>
<keyword evidence="6 15" id="KW-0752">Steroid biosynthesis</keyword>
<comment type="pathway">
    <text evidence="14">Steroid metabolism; ergosterol biosynthesis.</text>
</comment>
<keyword evidence="9 15" id="KW-0756">Sterol biosynthesis</keyword>
<keyword evidence="4 15" id="KW-0812">Transmembrane</keyword>
<keyword evidence="3 15" id="KW-0444">Lipid biosynthesis</keyword>
<keyword evidence="13 15" id="KW-0753">Steroid metabolism</keyword>
<dbReference type="PROSITE" id="PS01018">
    <property type="entry name" value="STEROL_REDUCT_2"/>
    <property type="match status" value="1"/>
</dbReference>
<dbReference type="FunCoup" id="W2RQT2">
    <property type="interactions" value="482"/>
</dbReference>
<evidence type="ECO:0000256" key="13">
    <source>
        <dbReference type="ARBA" id="ARBA00023221"/>
    </source>
</evidence>
<dbReference type="FunFam" id="1.20.120.1630:FF:000008">
    <property type="entry name" value="C-14 sterol reductase"/>
    <property type="match status" value="1"/>
</dbReference>
<keyword evidence="5" id="KW-0521">NADP</keyword>
<evidence type="ECO:0000313" key="17">
    <source>
        <dbReference type="Proteomes" id="UP000030752"/>
    </source>
</evidence>